<dbReference type="AlphaFoldDB" id="A0A1D2VNZ1"/>
<evidence type="ECO:0000313" key="4">
    <source>
        <dbReference type="Proteomes" id="UP000095038"/>
    </source>
</evidence>
<dbReference type="InParanoid" id="A0A1D2VNZ1"/>
<dbReference type="GeneID" id="30965024"/>
<evidence type="ECO:0000259" key="2">
    <source>
        <dbReference type="Pfam" id="PF10444"/>
    </source>
</evidence>
<dbReference type="InterPro" id="IPR018851">
    <property type="entry name" value="Borealin_N"/>
</dbReference>
<keyword evidence="4" id="KW-1185">Reference proteome</keyword>
<feature type="compositionally biased region" description="Basic residues" evidence="1">
    <location>
        <begin position="107"/>
        <end position="116"/>
    </location>
</feature>
<name>A0A1D2VNZ1_9ASCO</name>
<reference evidence="4" key="1">
    <citation type="submission" date="2016-05" db="EMBL/GenBank/DDBJ databases">
        <title>Comparative genomics of biotechnologically important yeasts.</title>
        <authorList>
            <consortium name="DOE Joint Genome Institute"/>
            <person name="Riley R."/>
            <person name="Haridas S."/>
            <person name="Wolfe K.H."/>
            <person name="Lopes M.R."/>
            <person name="Hittinger C.T."/>
            <person name="Goker M."/>
            <person name="Salamov A."/>
            <person name="Wisecaver J."/>
            <person name="Long T.M."/>
            <person name="Aerts A.L."/>
            <person name="Barry K."/>
            <person name="Choi C."/>
            <person name="Clum A."/>
            <person name="Coughlan A.Y."/>
            <person name="Deshpande S."/>
            <person name="Douglass A.P."/>
            <person name="Hanson S.J."/>
            <person name="Klenk H.-P."/>
            <person name="Labutti K."/>
            <person name="Lapidus A."/>
            <person name="Lindquist E."/>
            <person name="Lipzen A."/>
            <person name="Meier-Kolthoff J.P."/>
            <person name="Ohm R.A."/>
            <person name="Otillar R.P."/>
            <person name="Pangilinan J."/>
            <person name="Peng Y."/>
            <person name="Rokas A."/>
            <person name="Rosa C.A."/>
            <person name="Scheuner C."/>
            <person name="Sibirny A.A."/>
            <person name="Slot J.C."/>
            <person name="Stielow J.B."/>
            <person name="Sun H."/>
            <person name="Kurtzman C.P."/>
            <person name="Blackwell M."/>
            <person name="Grigoriev I.V."/>
            <person name="Jeffries T.W."/>
        </authorList>
    </citation>
    <scope>NUCLEOTIDE SEQUENCE [LARGE SCALE GENOMIC DNA]</scope>
    <source>
        <strain evidence="4">DSM 1968</strain>
    </source>
</reference>
<protein>
    <recommendedName>
        <fullName evidence="2">Borealin N-terminal domain-containing protein</fullName>
    </recommendedName>
</protein>
<organism evidence="3 4">
    <name type="scientific">Ascoidea rubescens DSM 1968</name>
    <dbReference type="NCBI Taxonomy" id="1344418"/>
    <lineage>
        <taxon>Eukaryota</taxon>
        <taxon>Fungi</taxon>
        <taxon>Dikarya</taxon>
        <taxon>Ascomycota</taxon>
        <taxon>Saccharomycotina</taxon>
        <taxon>Saccharomycetes</taxon>
        <taxon>Ascoideaceae</taxon>
        <taxon>Ascoidea</taxon>
    </lineage>
</organism>
<dbReference type="Proteomes" id="UP000095038">
    <property type="component" value="Unassembled WGS sequence"/>
</dbReference>
<accession>A0A1D2VNZ1</accession>
<proteinExistence type="predicted"/>
<evidence type="ECO:0000313" key="3">
    <source>
        <dbReference type="EMBL" id="ODV63323.1"/>
    </source>
</evidence>
<sequence length="161" mass="19181">MANKFTPEQRNKLAERLELNISERKKAMAREYQEIADNLEERLKYRLNRIPNEFKSLKIKDIIQLERTKQINFATLIADIRNLKQNLIQQKTISMHQNSRFQNRNGIQRHPRRQTRQKLPQIQLSNNQTQLSNTGNNEGIRLRLRSAKDRHITKTQNGVQK</sequence>
<dbReference type="EMBL" id="KV454475">
    <property type="protein sequence ID" value="ODV63323.1"/>
    <property type="molecule type" value="Genomic_DNA"/>
</dbReference>
<dbReference type="Pfam" id="PF10444">
    <property type="entry name" value="Nbl1_Borealin_N"/>
    <property type="match status" value="1"/>
</dbReference>
<feature type="compositionally biased region" description="Polar residues" evidence="1">
    <location>
        <begin position="117"/>
        <end position="137"/>
    </location>
</feature>
<feature type="region of interest" description="Disordered" evidence="1">
    <location>
        <begin position="103"/>
        <end position="161"/>
    </location>
</feature>
<evidence type="ECO:0000256" key="1">
    <source>
        <dbReference type="SAM" id="MobiDB-lite"/>
    </source>
</evidence>
<gene>
    <name evidence="3" type="ORF">ASCRUDRAFT_67438</name>
</gene>
<feature type="domain" description="Borealin N-terminal" evidence="2">
    <location>
        <begin position="10"/>
        <end position="64"/>
    </location>
</feature>
<dbReference type="RefSeq" id="XP_020049630.1">
    <property type="nucleotide sequence ID" value="XM_020191388.1"/>
</dbReference>